<dbReference type="Pfam" id="PF00443">
    <property type="entry name" value="UCH"/>
    <property type="match status" value="1"/>
</dbReference>
<keyword evidence="5 7" id="KW-0378">Hydrolase</keyword>
<feature type="region of interest" description="Disordered" evidence="8">
    <location>
        <begin position="144"/>
        <end position="195"/>
    </location>
</feature>
<feature type="domain" description="USP" evidence="10">
    <location>
        <begin position="101"/>
        <end position="738"/>
    </location>
</feature>
<evidence type="ECO:0000256" key="7">
    <source>
        <dbReference type="RuleBase" id="RU366025"/>
    </source>
</evidence>
<dbReference type="AlphaFoldDB" id="G2WC40"/>
<dbReference type="OrthoDB" id="2020758at2759"/>
<keyword evidence="3 7" id="KW-0645">Protease</keyword>
<dbReference type="PROSITE" id="PS50235">
    <property type="entry name" value="USP_3"/>
    <property type="match status" value="1"/>
</dbReference>
<dbReference type="Gene3D" id="3.90.70.10">
    <property type="entry name" value="Cysteine proteinases"/>
    <property type="match status" value="1"/>
</dbReference>
<feature type="compositionally biased region" description="Acidic residues" evidence="8">
    <location>
        <begin position="780"/>
        <end position="791"/>
    </location>
</feature>
<evidence type="ECO:0000256" key="9">
    <source>
        <dbReference type="SAM" id="Phobius"/>
    </source>
</evidence>
<evidence type="ECO:0000256" key="1">
    <source>
        <dbReference type="ARBA" id="ARBA00000707"/>
    </source>
</evidence>
<proteinExistence type="inferred from homology"/>
<evidence type="ECO:0000256" key="4">
    <source>
        <dbReference type="ARBA" id="ARBA00022786"/>
    </source>
</evidence>
<dbReference type="GO" id="GO:0016579">
    <property type="term" value="P:protein deubiquitination"/>
    <property type="evidence" value="ECO:0007669"/>
    <property type="project" value="InterPro"/>
</dbReference>
<dbReference type="GO" id="GO:0006508">
    <property type="term" value="P:proteolysis"/>
    <property type="evidence" value="ECO:0007669"/>
    <property type="project" value="UniProtKB-KW"/>
</dbReference>
<dbReference type="InterPro" id="IPR028889">
    <property type="entry name" value="USP"/>
</dbReference>
<comment type="catalytic activity">
    <reaction evidence="1 7">
        <text>Thiol-dependent hydrolysis of ester, thioester, amide, peptide and isopeptide bonds formed by the C-terminal Gly of ubiquitin (a 76-residue protein attached to proteins as an intracellular targeting signal).</text>
        <dbReference type="EC" id="3.4.19.12"/>
    </reaction>
</comment>
<dbReference type="SUPFAM" id="SSF54001">
    <property type="entry name" value="Cysteine proteinases"/>
    <property type="match status" value="1"/>
</dbReference>
<dbReference type="Proteomes" id="UP000001608">
    <property type="component" value="Chromosome 4"/>
</dbReference>
<sequence>MDLFIESKINSLLQFLFGSRQDFLRNFKTWSNNNNNLSIYLLIFGIVVFFYKKPDHLNYIVESVSEMTTNFRNNNSLSRWLPRSKFTHLDEEILKRGGFIAGLVNDGNTCFMNSVLQSLASSRELMEFLDNNVIRTYEDIEQNEHNEEENGQESAQDEATHKKNTRKGGKVYGKHKKKLNRKSSSKEDEEKSQEPDITFSVALRDLLSALNAKYYRDKPYFKTNSLLRAMSKSPRKNILLGYDQEDAQEFFQNILAELESNVKSLNTEKLDTTPVAKSELPDDALVGQLNLGEVGTVYIPTEQIDPNSILHDKSIQNFTPFKLMTPLDGITAERIGCLQCGENGGIRYSVFSGLSLNLPNENIGSTLKLSQLLSDWSKPEIIEGVECNRCALTAAHSHLFGQLKEFEKKPEGSIPEKLINAVKDRVHQIEEVLAKPVIDDEDYKKLHTANMVRKCSKSKQILISRPPPLLSIHINRSVFDPRTYMIRKNNSKVLFKSRLNLAPWCCDINEINLDARLPMSKKEKAAQQESSEDENIGGEYYTKLHERFEQEFEDSEEEKEYDDAEGNYASHYNHTKDISNYDPLNGEVDGVTSDDEDEYIEETDALGNTIKKRIIEHSDVENENVKDNEELQEIDNVSLDEPKINVEDQLETSSDEEDVIPAPPINYARSFSTVPATPLTYSLRSVIVHYGTHNYGHYIAFRKYRGCWWRISDETVYVVDEAEVLSTPGVFMLFYEYDFDEETGKMKDDLEAIQSNNEEDDEKEQEQEQKGVQEPKESQEQGEGEEQEEGQEQMKFGRTEDHRDISGKDVN</sequence>
<keyword evidence="9" id="KW-1133">Transmembrane helix</keyword>
<dbReference type="HOGENOM" id="CLU_008279_6_1_1"/>
<organism evidence="11 12">
    <name type="scientific">Saccharomyces cerevisiae (strain Kyokai no. 7 / NBRC 101557)</name>
    <name type="common">Baker's yeast</name>
    <dbReference type="NCBI Taxonomy" id="721032"/>
    <lineage>
        <taxon>Eukaryota</taxon>
        <taxon>Fungi</taxon>
        <taxon>Dikarya</taxon>
        <taxon>Ascomycota</taxon>
        <taxon>Saccharomycotina</taxon>
        <taxon>Saccharomycetes</taxon>
        <taxon>Saccharomycetales</taxon>
        <taxon>Saccharomycetaceae</taxon>
        <taxon>Saccharomyces</taxon>
    </lineage>
</organism>
<feature type="region of interest" description="Disordered" evidence="8">
    <location>
        <begin position="569"/>
        <end position="596"/>
    </location>
</feature>
<evidence type="ECO:0000313" key="12">
    <source>
        <dbReference type="Proteomes" id="UP000001608"/>
    </source>
</evidence>
<keyword evidence="4 7" id="KW-0833">Ubl conjugation pathway</keyword>
<comment type="similarity">
    <text evidence="2 7">Belongs to the peptidase C19 family.</text>
</comment>
<dbReference type="GO" id="GO:0005829">
    <property type="term" value="C:cytosol"/>
    <property type="evidence" value="ECO:0007669"/>
    <property type="project" value="TreeGrafter"/>
</dbReference>
<comment type="caution">
    <text evidence="11">The sequence shown here is derived from an EMBL/GenBank/DDBJ whole genome shotgun (WGS) entry which is preliminary data.</text>
</comment>
<feature type="compositionally biased region" description="Basic residues" evidence="8">
    <location>
        <begin position="162"/>
        <end position="183"/>
    </location>
</feature>
<keyword evidence="9" id="KW-0472">Membrane</keyword>
<dbReference type="InterPro" id="IPR038765">
    <property type="entry name" value="Papain-like_cys_pep_sf"/>
</dbReference>
<dbReference type="GO" id="GO:0004843">
    <property type="term" value="F:cysteine-type deubiquitinase activity"/>
    <property type="evidence" value="ECO:0007669"/>
    <property type="project" value="UniProtKB-UniRule"/>
</dbReference>
<dbReference type="PANTHER" id="PTHR24006:SF888">
    <property type="entry name" value="UBIQUITIN CARBOXYL-TERMINAL HYDROLASE 30"/>
    <property type="match status" value="1"/>
</dbReference>
<dbReference type="CDD" id="cd02662">
    <property type="entry name" value="Peptidase_C19F"/>
    <property type="match status" value="1"/>
</dbReference>
<name>G2WC40_YEASK</name>
<keyword evidence="9" id="KW-0812">Transmembrane</keyword>
<gene>
    <name evidence="11" type="primary">K7_UBP1</name>
    <name evidence="11" type="ORF">SYK7_010131</name>
</gene>
<dbReference type="EMBL" id="DG000040">
    <property type="protein sequence ID" value="GAA22126.1"/>
    <property type="molecule type" value="Genomic_DNA"/>
</dbReference>
<dbReference type="PROSITE" id="PS00972">
    <property type="entry name" value="USP_1"/>
    <property type="match status" value="1"/>
</dbReference>
<dbReference type="PROSITE" id="PS00973">
    <property type="entry name" value="USP_2"/>
    <property type="match status" value="1"/>
</dbReference>
<evidence type="ECO:0000256" key="8">
    <source>
        <dbReference type="SAM" id="MobiDB-lite"/>
    </source>
</evidence>
<evidence type="ECO:0000256" key="5">
    <source>
        <dbReference type="ARBA" id="ARBA00022801"/>
    </source>
</evidence>
<dbReference type="MEROPS" id="C19.002"/>
<evidence type="ECO:0000256" key="6">
    <source>
        <dbReference type="ARBA" id="ARBA00022807"/>
    </source>
</evidence>
<evidence type="ECO:0000256" key="3">
    <source>
        <dbReference type="ARBA" id="ARBA00022670"/>
    </source>
</evidence>
<dbReference type="InterPro" id="IPR050164">
    <property type="entry name" value="Peptidase_C19"/>
</dbReference>
<protein>
    <recommendedName>
        <fullName evidence="7">Ubiquitin carboxyl-terminal hydrolase</fullName>
        <ecNumber evidence="7">3.4.19.12</ecNumber>
    </recommendedName>
</protein>
<dbReference type="PANTHER" id="PTHR24006">
    <property type="entry name" value="UBIQUITIN CARBOXYL-TERMINAL HYDROLASE"/>
    <property type="match status" value="1"/>
</dbReference>
<feature type="compositionally biased region" description="Basic and acidic residues" evidence="8">
    <location>
        <begin position="795"/>
        <end position="811"/>
    </location>
</feature>
<dbReference type="GO" id="GO:0005634">
    <property type="term" value="C:nucleus"/>
    <property type="evidence" value="ECO:0007669"/>
    <property type="project" value="TreeGrafter"/>
</dbReference>
<keyword evidence="6 7" id="KW-0788">Thiol protease</keyword>
<accession>G2WC40</accession>
<feature type="compositionally biased region" description="Basic and acidic residues" evidence="8">
    <location>
        <begin position="766"/>
        <end position="779"/>
    </location>
</feature>
<feature type="compositionally biased region" description="Basic and acidic residues" evidence="8">
    <location>
        <begin position="184"/>
        <end position="194"/>
    </location>
</feature>
<dbReference type="InterPro" id="IPR001394">
    <property type="entry name" value="Peptidase_C19_UCH"/>
</dbReference>
<evidence type="ECO:0000259" key="10">
    <source>
        <dbReference type="PROSITE" id="PS50235"/>
    </source>
</evidence>
<dbReference type="InterPro" id="IPR018200">
    <property type="entry name" value="USP_CS"/>
</dbReference>
<reference evidence="11 12" key="1">
    <citation type="journal article" date="2011" name="DNA Res.">
        <title>Whole-genome sequencing of sake yeast Saccharomyces cerevisiae Kyokai no. 7.</title>
        <authorList>
            <person name="Akao T."/>
            <person name="Yashiro I."/>
            <person name="Hosoyama A."/>
            <person name="Kitagaki H."/>
            <person name="Horikawa H."/>
            <person name="Watanabe D."/>
            <person name="Akada R."/>
            <person name="Ando Y."/>
            <person name="Harashima S."/>
            <person name="Inoue T."/>
            <person name="Inoue Y."/>
            <person name="Kajiwara S."/>
            <person name="Kitamoto K."/>
            <person name="Kitamoto N."/>
            <person name="Kobayashi O."/>
            <person name="Kuhara S."/>
            <person name="Masubuchi T."/>
            <person name="Mizoguchi H."/>
            <person name="Nakao Y."/>
            <person name="Nakazato A."/>
            <person name="Namise M."/>
            <person name="Oba T."/>
            <person name="Ogata T."/>
            <person name="Ohta A."/>
            <person name="Sato M."/>
            <person name="Shibasaki S."/>
            <person name="Takatsume Y."/>
            <person name="Tanimoto S."/>
            <person name="Tsuboi H."/>
            <person name="Nishimura A."/>
            <person name="Yoda K."/>
            <person name="Ishikawa T."/>
            <person name="Iwashita K."/>
            <person name="Fujita N."/>
            <person name="Shimoi H."/>
        </authorList>
    </citation>
    <scope>NUCLEOTIDE SEQUENCE [LARGE SCALE GENOMIC DNA]</scope>
    <source>
        <strain evidence="12">Kyokai no. 7 / NBRC 101557</strain>
    </source>
</reference>
<feature type="transmembrane region" description="Helical" evidence="9">
    <location>
        <begin position="34"/>
        <end position="51"/>
    </location>
</feature>
<feature type="region of interest" description="Disordered" evidence="8">
    <location>
        <begin position="751"/>
        <end position="811"/>
    </location>
</feature>
<evidence type="ECO:0000313" key="11">
    <source>
        <dbReference type="EMBL" id="GAA22126.1"/>
    </source>
</evidence>
<evidence type="ECO:0000256" key="2">
    <source>
        <dbReference type="ARBA" id="ARBA00009085"/>
    </source>
</evidence>
<dbReference type="EC" id="3.4.19.12" evidence="7"/>